<dbReference type="EMBL" id="JPGG01000012">
    <property type="protein sequence ID" value="KGC20265.1"/>
    <property type="molecule type" value="Genomic_DNA"/>
</dbReference>
<dbReference type="RefSeq" id="WP_036057523.1">
    <property type="nucleotide sequence ID" value="NZ_KN150851.1"/>
</dbReference>
<sequence length="880" mass="99134">MTKPTPSLKARQHQYHDAARSMTERAPWLFEHGDRAVACKDSGLLFSWEYRGRDPSEASEQDFAHVAERAQRAFLQLRDRPSALWFTVRRRRAYDYPSMRQPDAVTQKIDDRRAAAFRAGRAYTNRYYMSALMLPPTGSAAFFERLRYFTVEEEMSPLRAAWFATRSIFAARDAFAYSAAQIDVQAARQMKLLDDMLTGIPDVQFQPLRGERRLAFLQNAYPRSGREVAAVASPGESWLLDAYLPDQYFYPGHNFGIFEGDGQHHVAAYAIKTGGYPRGEKEGGTRPGMLTPLLAIDGEVTISQCFVVSSIEEQRTHIKAMRRFNEMTKLSPKQWMSIAMRTNREHEDDMESKDSAREEFSKEADEAMADLTRGELFYGWHNLTVLAHGKDNSELDRVCDDVNLALRKKQLIPIRETLHLDSAVGGTVPGQWADIVHWHFLSTGNLADLVPWHTADGGKLINDYLTEQLGEPCYALAIGVTAEKTLYYLHTYVGDLPHFFLVGPSRTGKTVVCNYLWTRFRQYPRANVIILDRDFSCRIPTLLQGGQHVTVSLDPELRAAAGMSFAPVAALLADPEHRHWLADWIRILIEMHGYKVTSEDIASIWVSLDTTAALSDRSLWTLSTVTTHLPPSLKVHLGPWIQGGQYGHFFDNTVDAFALGKLTCIELADVLKVRQLAIPFLLYIIMRVDDRLAFRADAQEREPTIIYVEEASFVLKEDFIAPHIRGWAATLAKRLTTLGLTTQSPEDYAESSVFAAIRDNFLTQIHLANKNATKNETIHGVLSGQFGLSDAIIDVIARATPKQEYVVVQPDVSVKISLDFDKETLATLRSDRLAQSIFDRHYLAGRGRPGWQDDYIADLLATEAAGFGADSTLNAEENTL</sequence>
<gene>
    <name evidence="1" type="ORF">DM48_7893</name>
</gene>
<protein>
    <submittedName>
        <fullName evidence="1">AAA-like domain protein</fullName>
    </submittedName>
</protein>
<dbReference type="AlphaFoldDB" id="A0AAW3F9L3"/>
<reference evidence="1 2" key="1">
    <citation type="submission" date="2014-04" db="EMBL/GenBank/DDBJ databases">
        <authorList>
            <person name="Bishop-Lilly K.A."/>
            <person name="Broomall S.M."/>
            <person name="Chain P.S."/>
            <person name="Chertkov O."/>
            <person name="Coyne S.R."/>
            <person name="Daligault H.E."/>
            <person name="Davenport K.W."/>
            <person name="Erkkila T."/>
            <person name="Frey K.G."/>
            <person name="Gibbons H.S."/>
            <person name="Gu W."/>
            <person name="Jaissle J."/>
            <person name="Johnson S.L."/>
            <person name="Koroleva G.I."/>
            <person name="Ladner J.T."/>
            <person name="Lo C.-C."/>
            <person name="Minogue T.D."/>
            <person name="Munk C."/>
            <person name="Palacios G.F."/>
            <person name="Redden C.L."/>
            <person name="Rosenzweig C.N."/>
            <person name="Scholz M.B."/>
            <person name="Teshima H."/>
            <person name="Xu Y."/>
        </authorList>
    </citation>
    <scope>NUCLEOTIDE SEQUENCE [LARGE SCALE GENOMIC DNA]</scope>
    <source>
        <strain evidence="2">gladioli</strain>
    </source>
</reference>
<proteinExistence type="predicted"/>
<dbReference type="InterPro" id="IPR027417">
    <property type="entry name" value="P-loop_NTPase"/>
</dbReference>
<organism evidence="1 2">
    <name type="scientific">Burkholderia gladioli</name>
    <name type="common">Pseudomonas marginata</name>
    <name type="synonym">Phytomonas marginata</name>
    <dbReference type="NCBI Taxonomy" id="28095"/>
    <lineage>
        <taxon>Bacteria</taxon>
        <taxon>Pseudomonadati</taxon>
        <taxon>Pseudomonadota</taxon>
        <taxon>Betaproteobacteria</taxon>
        <taxon>Burkholderiales</taxon>
        <taxon>Burkholderiaceae</taxon>
        <taxon>Burkholderia</taxon>
    </lineage>
</organism>
<evidence type="ECO:0000313" key="1">
    <source>
        <dbReference type="EMBL" id="KGC20265.1"/>
    </source>
</evidence>
<dbReference type="Proteomes" id="UP000029590">
    <property type="component" value="Unassembled WGS sequence"/>
</dbReference>
<comment type="caution">
    <text evidence="1">The sequence shown here is derived from an EMBL/GenBank/DDBJ whole genome shotgun (WGS) entry which is preliminary data.</text>
</comment>
<evidence type="ECO:0000313" key="2">
    <source>
        <dbReference type="Proteomes" id="UP000029590"/>
    </source>
</evidence>
<dbReference type="Gene3D" id="3.40.50.300">
    <property type="entry name" value="P-loop containing nucleotide triphosphate hydrolases"/>
    <property type="match status" value="1"/>
</dbReference>
<accession>A0AAW3F9L3</accession>
<name>A0AAW3F9L3_BURGA</name>
<dbReference type="SUPFAM" id="SSF52540">
    <property type="entry name" value="P-loop containing nucleoside triphosphate hydrolases"/>
    <property type="match status" value="1"/>
</dbReference>